<evidence type="ECO:0000313" key="11">
    <source>
        <dbReference type="EMBL" id="MEW5289758.1"/>
    </source>
</evidence>
<comment type="similarity">
    <text evidence="8">Belongs to the OspC family.</text>
</comment>
<keyword evidence="7" id="KW-0456">Lyase</keyword>
<evidence type="ECO:0000256" key="6">
    <source>
        <dbReference type="ARBA" id="ARBA00023043"/>
    </source>
</evidence>
<proteinExistence type="inferred from homology"/>
<evidence type="ECO:0000256" key="10">
    <source>
        <dbReference type="SAM" id="MobiDB-lite"/>
    </source>
</evidence>
<comment type="catalytic activity">
    <reaction evidence="9">
        <text>L-arginyl-[protein] + NAD(+) = ADP-riboxanated L-argininyl-[protein] + nicotinamide + NH4(+) + H(+)</text>
        <dbReference type="Rhea" id="RHEA:69500"/>
        <dbReference type="Rhea" id="RHEA-COMP:10532"/>
        <dbReference type="Rhea" id="RHEA-COMP:17719"/>
        <dbReference type="ChEBI" id="CHEBI:15378"/>
        <dbReference type="ChEBI" id="CHEBI:17154"/>
        <dbReference type="ChEBI" id="CHEBI:28938"/>
        <dbReference type="ChEBI" id="CHEBI:29965"/>
        <dbReference type="ChEBI" id="CHEBI:57540"/>
        <dbReference type="ChEBI" id="CHEBI:184300"/>
    </reaction>
    <physiologicalReaction direction="left-to-right" evidence="9">
        <dbReference type="Rhea" id="RHEA:69501"/>
    </physiologicalReaction>
</comment>
<keyword evidence="2" id="KW-0964">Secreted</keyword>
<feature type="region of interest" description="Disordered" evidence="10">
    <location>
        <begin position="1"/>
        <end position="25"/>
    </location>
</feature>
<evidence type="ECO:0000256" key="2">
    <source>
        <dbReference type="ARBA" id="ARBA00022525"/>
    </source>
</evidence>
<accession>A0ABV3N1Y6</accession>
<dbReference type="RefSeq" id="WP_367167507.1">
    <property type="nucleotide sequence ID" value="NZ_JBFKZN010000005.1"/>
</dbReference>
<evidence type="ECO:0000256" key="3">
    <source>
        <dbReference type="ARBA" id="ARBA00022656"/>
    </source>
</evidence>
<evidence type="ECO:0000256" key="9">
    <source>
        <dbReference type="ARBA" id="ARBA00047641"/>
    </source>
</evidence>
<keyword evidence="3" id="KW-0800">Toxin</keyword>
<sequence>MKLTHSLVNSQQSSPAYLPPDNETGREPGVIMKNFISVQNSPDTTLKSRDVKNRSADVIKAFLKKTVAAQSYHKMFSEGSDFKKSGIALTHSSARKPSLHSLQHLNNVSKNYLTTIKEKVQNLTSQEKALLSKIVNAKIHFRHQSNSNLVSTTGTLNIMSLNKLQSNQISTEKHTNSSDTERLSNHDFVFFGVEFSDDKANLPLNTRHKALDFGANAYIVDEQFPHGYLTLTDHLYNDVPHASRHEHQEFIAQFSEVKKEVFRSVHGSKGTTDIPVFNTKDMRLGLGLHLIDFLRNSNDTEFKNFALNKELNGKNLDRILNFVFQPEFHVPRMVSTDNFKEVKLREMSAEEAVRAYNFAALSVHMKNKDDACKVMGIAIDNARKDVIDLLFSKFSFTREDLIKKTNLYYDIEYSLSDSDADEKILKDFLERGLVEPNHVFRKINSGDTMLDNAINNDNKKMINILLEYGAMTGEEIDNHS</sequence>
<evidence type="ECO:0000256" key="1">
    <source>
        <dbReference type="ARBA" id="ARBA00004613"/>
    </source>
</evidence>
<organism evidence="11 12">
    <name type="scientific">Erwinia papayae</name>
    <dbReference type="NCBI Taxonomy" id="206499"/>
    <lineage>
        <taxon>Bacteria</taxon>
        <taxon>Pseudomonadati</taxon>
        <taxon>Pseudomonadota</taxon>
        <taxon>Gammaproteobacteria</taxon>
        <taxon>Enterobacterales</taxon>
        <taxon>Erwiniaceae</taxon>
        <taxon>Erwinia</taxon>
    </lineage>
</organism>
<feature type="compositionally biased region" description="Polar residues" evidence="10">
    <location>
        <begin position="1"/>
        <end position="15"/>
    </location>
</feature>
<evidence type="ECO:0000313" key="12">
    <source>
        <dbReference type="Proteomes" id="UP001554567"/>
    </source>
</evidence>
<dbReference type="Pfam" id="PF06128">
    <property type="entry name" value="Shigella_OspC"/>
    <property type="match status" value="1"/>
</dbReference>
<dbReference type="InterPro" id="IPR010366">
    <property type="entry name" value="OspC1-4"/>
</dbReference>
<reference evidence="11 12" key="1">
    <citation type="submission" date="2024-07" db="EMBL/GenBank/DDBJ databases">
        <authorList>
            <person name="Dulla G.F.J."/>
            <person name="Delorm J.G."/>
        </authorList>
    </citation>
    <scope>NUCLEOTIDE SEQUENCE [LARGE SCALE GENOMIC DNA]</scope>
    <source>
        <strain evidence="11 12">JGD 233</strain>
    </source>
</reference>
<keyword evidence="5" id="KW-0843">Virulence</keyword>
<dbReference type="EMBL" id="JBFKZN010000005">
    <property type="protein sequence ID" value="MEW5289758.1"/>
    <property type="molecule type" value="Genomic_DNA"/>
</dbReference>
<protein>
    <submittedName>
        <fullName evidence="11">T3SS effector OspC family protein</fullName>
    </submittedName>
</protein>
<comment type="caution">
    <text evidence="11">The sequence shown here is derived from an EMBL/GenBank/DDBJ whole genome shotgun (WGS) entry which is preliminary data.</text>
</comment>
<evidence type="ECO:0000256" key="5">
    <source>
        <dbReference type="ARBA" id="ARBA00023026"/>
    </source>
</evidence>
<comment type="subcellular location">
    <subcellularLocation>
        <location evidence="1">Secreted</location>
    </subcellularLocation>
</comment>
<name>A0ABV3N1Y6_9GAMM</name>
<evidence type="ECO:0000256" key="8">
    <source>
        <dbReference type="ARBA" id="ARBA00029451"/>
    </source>
</evidence>
<keyword evidence="4" id="KW-0677">Repeat</keyword>
<keyword evidence="12" id="KW-1185">Reference proteome</keyword>
<evidence type="ECO:0000256" key="7">
    <source>
        <dbReference type="ARBA" id="ARBA00023239"/>
    </source>
</evidence>
<keyword evidence="6" id="KW-0040">ANK repeat</keyword>
<gene>
    <name evidence="11" type="ORF">ABW286_11280</name>
</gene>
<evidence type="ECO:0000256" key="4">
    <source>
        <dbReference type="ARBA" id="ARBA00022737"/>
    </source>
</evidence>
<dbReference type="Proteomes" id="UP001554567">
    <property type="component" value="Unassembled WGS sequence"/>
</dbReference>